<proteinExistence type="predicted"/>
<comment type="caution">
    <text evidence="1">The sequence shown here is derived from an EMBL/GenBank/DDBJ whole genome shotgun (WGS) entry which is preliminary data.</text>
</comment>
<reference evidence="1" key="1">
    <citation type="submission" date="2020-05" db="EMBL/GenBank/DDBJ databases">
        <title>Large-scale comparative analyses of tick genomes elucidate their genetic diversity and vector capacities.</title>
        <authorList>
            <person name="Jia N."/>
            <person name="Wang J."/>
            <person name="Shi W."/>
            <person name="Du L."/>
            <person name="Sun Y."/>
            <person name="Zhan W."/>
            <person name="Jiang J."/>
            <person name="Wang Q."/>
            <person name="Zhang B."/>
            <person name="Ji P."/>
            <person name="Sakyi L.B."/>
            <person name="Cui X."/>
            <person name="Yuan T."/>
            <person name="Jiang B."/>
            <person name="Yang W."/>
            <person name="Lam T.T.-Y."/>
            <person name="Chang Q."/>
            <person name="Ding S."/>
            <person name="Wang X."/>
            <person name="Zhu J."/>
            <person name="Ruan X."/>
            <person name="Zhao L."/>
            <person name="Wei J."/>
            <person name="Que T."/>
            <person name="Du C."/>
            <person name="Cheng J."/>
            <person name="Dai P."/>
            <person name="Han X."/>
            <person name="Huang E."/>
            <person name="Gao Y."/>
            <person name="Liu J."/>
            <person name="Shao H."/>
            <person name="Ye R."/>
            <person name="Li L."/>
            <person name="Wei W."/>
            <person name="Wang X."/>
            <person name="Wang C."/>
            <person name="Yang T."/>
            <person name="Huo Q."/>
            <person name="Li W."/>
            <person name="Guo W."/>
            <person name="Chen H."/>
            <person name="Zhou L."/>
            <person name="Ni X."/>
            <person name="Tian J."/>
            <person name="Zhou Y."/>
            <person name="Sheng Y."/>
            <person name="Liu T."/>
            <person name="Pan Y."/>
            <person name="Xia L."/>
            <person name="Li J."/>
            <person name="Zhao F."/>
            <person name="Cao W."/>
        </authorList>
    </citation>
    <scope>NUCLEOTIDE SEQUENCE</scope>
    <source>
        <strain evidence="1">Dsil-2018</strain>
    </source>
</reference>
<name>A0ACB8C5C4_DERSI</name>
<organism evidence="1 2">
    <name type="scientific">Dermacentor silvarum</name>
    <name type="common">Tick</name>
    <dbReference type="NCBI Taxonomy" id="543639"/>
    <lineage>
        <taxon>Eukaryota</taxon>
        <taxon>Metazoa</taxon>
        <taxon>Ecdysozoa</taxon>
        <taxon>Arthropoda</taxon>
        <taxon>Chelicerata</taxon>
        <taxon>Arachnida</taxon>
        <taxon>Acari</taxon>
        <taxon>Parasitiformes</taxon>
        <taxon>Ixodida</taxon>
        <taxon>Ixodoidea</taxon>
        <taxon>Ixodidae</taxon>
        <taxon>Rhipicephalinae</taxon>
        <taxon>Dermacentor</taxon>
    </lineage>
</organism>
<dbReference type="EMBL" id="CM023478">
    <property type="protein sequence ID" value="KAH7934054.1"/>
    <property type="molecule type" value="Genomic_DNA"/>
</dbReference>
<dbReference type="Proteomes" id="UP000821865">
    <property type="component" value="Chromosome 9"/>
</dbReference>
<keyword evidence="2" id="KW-1185">Reference proteome</keyword>
<sequence>MELLREFGDPKDLLLAQDHIMLKLETAWPPDVTVPGGLSFADHDSLLLIANQTSLVSAAKSSLLREAIIPKALFCGCAPFDSSDRYASAARQLLRHAQEICILHNRDKVYKLIRMFPNVKVLCLPHDLCLHLLELDEPCRDRSAPLVERCQLRELVGNIGSLCKGLLGMSPETTLAVIRTCPDVVVESLDTLAKISAFCNLRSLTVELNPCIALADVDSELQHALRRLSRLEELALENCGGLRLSTISRLCPKLKILKLEGCVVSAEDTLVDGDAFPNLEYIDVNINILKVAWNAFLSATHDTLRTARFVHDSMCFEFLQYCVRYGRHQPFSRLEHLTLNTNMSLRESEVHPEDLHDVMKALPVLRHLETDSYDLRLFMENYCVPRGRLSLSWIECVYCAVHRPDLALFEKMLASAMGSLVYRQ</sequence>
<accession>A0ACB8C5C4</accession>
<gene>
    <name evidence="1" type="ORF">HPB49_020918</name>
</gene>
<protein>
    <submittedName>
        <fullName evidence="1">Uncharacterized protein</fullName>
    </submittedName>
</protein>
<evidence type="ECO:0000313" key="1">
    <source>
        <dbReference type="EMBL" id="KAH7934054.1"/>
    </source>
</evidence>
<evidence type="ECO:0000313" key="2">
    <source>
        <dbReference type="Proteomes" id="UP000821865"/>
    </source>
</evidence>